<name>A0A085NCD4_9BILA</name>
<evidence type="ECO:0000313" key="3">
    <source>
        <dbReference type="Proteomes" id="UP000030764"/>
    </source>
</evidence>
<organism evidence="2">
    <name type="scientific">Trichuris suis</name>
    <name type="common">pig whipworm</name>
    <dbReference type="NCBI Taxonomy" id="68888"/>
    <lineage>
        <taxon>Eukaryota</taxon>
        <taxon>Metazoa</taxon>
        <taxon>Ecdysozoa</taxon>
        <taxon>Nematoda</taxon>
        <taxon>Enoplea</taxon>
        <taxon>Dorylaimia</taxon>
        <taxon>Trichinellida</taxon>
        <taxon>Trichuridae</taxon>
        <taxon>Trichuris</taxon>
    </lineage>
</organism>
<sequence length="81" mass="9719">MDVQKMHHDKRWHDPMFVGIPSKAKGFFENTNLRQKLLIDAMQWSWPTGRERETARAAPADVNEHRELRITSRRYGCRQKR</sequence>
<proteinExistence type="predicted"/>
<accession>A0A085NCD4</accession>
<dbReference type="Proteomes" id="UP000030758">
    <property type="component" value="Unassembled WGS sequence"/>
</dbReference>
<protein>
    <submittedName>
        <fullName evidence="2">Uncharacterized protein</fullName>
    </submittedName>
</protein>
<evidence type="ECO:0000313" key="1">
    <source>
        <dbReference type="EMBL" id="KFD51743.1"/>
    </source>
</evidence>
<keyword evidence="3" id="KW-1185">Reference proteome</keyword>
<dbReference type="EMBL" id="KL367518">
    <property type="protein sequence ID" value="KFD67130.1"/>
    <property type="molecule type" value="Genomic_DNA"/>
</dbReference>
<dbReference type="AlphaFoldDB" id="A0A085NCD4"/>
<dbReference type="EMBL" id="KL363236">
    <property type="protein sequence ID" value="KFD51743.1"/>
    <property type="molecule type" value="Genomic_DNA"/>
</dbReference>
<evidence type="ECO:0000313" key="2">
    <source>
        <dbReference type="EMBL" id="KFD67130.1"/>
    </source>
</evidence>
<gene>
    <name evidence="1" type="ORF">M513_07440</name>
    <name evidence="2" type="ORF">M514_07440</name>
</gene>
<dbReference type="Proteomes" id="UP000030764">
    <property type="component" value="Unassembled WGS sequence"/>
</dbReference>
<reference evidence="2 3" key="1">
    <citation type="journal article" date="2014" name="Nat. Genet.">
        <title>Genome and transcriptome of the porcine whipworm Trichuris suis.</title>
        <authorList>
            <person name="Jex A.R."/>
            <person name="Nejsum P."/>
            <person name="Schwarz E.M."/>
            <person name="Hu L."/>
            <person name="Young N.D."/>
            <person name="Hall R.S."/>
            <person name="Korhonen P.K."/>
            <person name="Liao S."/>
            <person name="Thamsborg S."/>
            <person name="Xia J."/>
            <person name="Xu P."/>
            <person name="Wang S."/>
            <person name="Scheerlinck J.P."/>
            <person name="Hofmann A."/>
            <person name="Sternberg P.W."/>
            <person name="Wang J."/>
            <person name="Gasser R.B."/>
        </authorList>
    </citation>
    <scope>NUCLEOTIDE SEQUENCE [LARGE SCALE GENOMIC DNA]</scope>
    <source>
        <strain evidence="2">DCEP-RM93F</strain>
        <strain evidence="1">DCEP-RM93M</strain>
    </source>
</reference>